<evidence type="ECO:0000259" key="4">
    <source>
        <dbReference type="Pfam" id="PF10374"/>
    </source>
</evidence>
<dbReference type="EMBL" id="JAOAOG010000168">
    <property type="protein sequence ID" value="KAJ6243749.1"/>
    <property type="molecule type" value="Genomic_DNA"/>
</dbReference>
<evidence type="ECO:0000256" key="1">
    <source>
        <dbReference type="SAM" id="Coils"/>
    </source>
</evidence>
<dbReference type="Pfam" id="PF10374">
    <property type="entry name" value="EST1"/>
    <property type="match status" value="1"/>
</dbReference>
<organism evidence="5 6">
    <name type="scientific">Anaeramoeba flamelloides</name>
    <dbReference type="NCBI Taxonomy" id="1746091"/>
    <lineage>
        <taxon>Eukaryota</taxon>
        <taxon>Metamonada</taxon>
        <taxon>Anaeramoebidae</taxon>
        <taxon>Anaeramoeba</taxon>
    </lineage>
</organism>
<feature type="compositionally biased region" description="Acidic residues" evidence="2">
    <location>
        <begin position="617"/>
        <end position="633"/>
    </location>
</feature>
<name>A0ABQ8YGW8_9EUKA</name>
<feature type="domain" description="Telomerase activating protein Est1-like N-terminal" evidence="4">
    <location>
        <begin position="59"/>
        <end position="175"/>
    </location>
</feature>
<dbReference type="SUPFAM" id="SSF48452">
    <property type="entry name" value="TPR-like"/>
    <property type="match status" value="1"/>
</dbReference>
<feature type="region of interest" description="Disordered" evidence="2">
    <location>
        <begin position="493"/>
        <end position="523"/>
    </location>
</feature>
<dbReference type="InterPro" id="IPR045153">
    <property type="entry name" value="Est1/Ebs1-like"/>
</dbReference>
<feature type="coiled-coil region" evidence="1">
    <location>
        <begin position="113"/>
        <end position="159"/>
    </location>
</feature>
<accession>A0ABQ8YGW8</accession>
<dbReference type="Pfam" id="PF10373">
    <property type="entry name" value="EST1_DNA_bind"/>
    <property type="match status" value="1"/>
</dbReference>
<evidence type="ECO:0000259" key="3">
    <source>
        <dbReference type="Pfam" id="PF10373"/>
    </source>
</evidence>
<dbReference type="InterPro" id="IPR018834">
    <property type="entry name" value="DNA/RNA-bd_Est1-type"/>
</dbReference>
<evidence type="ECO:0000256" key="2">
    <source>
        <dbReference type="SAM" id="MobiDB-lite"/>
    </source>
</evidence>
<keyword evidence="6" id="KW-1185">Reference proteome</keyword>
<feature type="compositionally biased region" description="Acidic residues" evidence="2">
    <location>
        <begin position="493"/>
        <end position="507"/>
    </location>
</feature>
<dbReference type="Gene3D" id="1.25.40.10">
    <property type="entry name" value="Tetratricopeptide repeat domain"/>
    <property type="match status" value="1"/>
</dbReference>
<comment type="caution">
    <text evidence="5">The sequence shown here is derived from an EMBL/GenBank/DDBJ whole genome shotgun (WGS) entry which is preliminary data.</text>
</comment>
<gene>
    <name evidence="5" type="ORF">M0813_22190</name>
</gene>
<dbReference type="Proteomes" id="UP001150062">
    <property type="component" value="Unassembled WGS sequence"/>
</dbReference>
<dbReference type="PANTHER" id="PTHR15696">
    <property type="entry name" value="SMG-7 SUPPRESSOR WITH MORPHOLOGICAL EFFECT ON GENITALIA PROTEIN 7"/>
    <property type="match status" value="1"/>
</dbReference>
<evidence type="ECO:0000313" key="6">
    <source>
        <dbReference type="Proteomes" id="UP001150062"/>
    </source>
</evidence>
<sequence length="737" mass="87276">MNKEQVLLKQITSIEKQTRQQIKNTGLFNKKTQSLLKQEETIFTDLIKTFPRIALIKNIQEKLWKWIFYRQVSAYRGKIQGNRNQKKNQKILNSFYKFLVNTLSFYTGLVSHFSKLLESVLVLEKNKEEEEEEKEKVKEKEKEKEKEKAKEKKRVYEKLLFKFHICLGDLMRYQGTYFPNRNKSKNQSSQRSIQTNRWGTPVSHYNQALRYDPDNGFVHNNLAVFACQKHDNLESLSEYCISLMVSKPYSSAIENILSFLENNRKELEVYSINTLKRQNNHYNINERIHYQNRNRGGNTYQNRNGNGNGNMYQNEQTQQMVIPNSKMFPLMFVNVNGFLISKIDQDLFVKSKPQVIESLKQFLSEDLLRIFDNMDAIFESQYETVGLNSPMHNIVIIMIFTFDKLKKERSPFLNHYIEFIQEIIGHIFEYCSKMMMAQSKYRIVFDSICSLISIWLLSKNEIVLEESGKQHNFLLKKICNFYTRIRERIIDELDEDEEDEEDEENDDNGGGGGGDDGDDEEEEEDYSYWVIDEDLKYKILPFHFFWEKLEKKKDIGIGTKTRLSRLKDFINFLMEKEILFFDEEDEKFITFFDDENESENDQEKELKINNNLNDGDSGSETENENENDNDNDNDNIQKMLKKQQRDLSSSESETGSSNLNANLNSKDVDDEEFISKNKKMNTHQEDEEEEEEEEEGYIDDNDEKVEKKEKRFGFENTKGQITSTDEFIQSIMKNIYN</sequence>
<dbReference type="PANTHER" id="PTHR15696:SF0">
    <property type="entry name" value="TELOMERASE-BINDING PROTEIN EST1A"/>
    <property type="match status" value="1"/>
</dbReference>
<evidence type="ECO:0000313" key="5">
    <source>
        <dbReference type="EMBL" id="KAJ6243749.1"/>
    </source>
</evidence>
<feature type="region of interest" description="Disordered" evidence="2">
    <location>
        <begin position="593"/>
        <end position="704"/>
    </location>
</feature>
<reference evidence="5" key="1">
    <citation type="submission" date="2022-08" db="EMBL/GenBank/DDBJ databases">
        <title>Novel sulfate-reducing endosymbionts in the free-living metamonad Anaeramoeba.</title>
        <authorList>
            <person name="Jerlstrom-Hultqvist J."/>
            <person name="Cepicka I."/>
            <person name="Gallot-Lavallee L."/>
            <person name="Salas-Leiva D."/>
            <person name="Curtis B.A."/>
            <person name="Zahonova K."/>
            <person name="Pipaliya S."/>
            <person name="Dacks J."/>
            <person name="Roger A.J."/>
        </authorList>
    </citation>
    <scope>NUCLEOTIDE SEQUENCE</scope>
    <source>
        <strain evidence="5">Schooner1</strain>
    </source>
</reference>
<dbReference type="InterPro" id="IPR011990">
    <property type="entry name" value="TPR-like_helical_dom_sf"/>
</dbReference>
<feature type="domain" description="DNA/RNA-binding" evidence="3">
    <location>
        <begin position="202"/>
        <end position="503"/>
    </location>
</feature>
<dbReference type="InterPro" id="IPR019458">
    <property type="entry name" value="Est1-like_N"/>
</dbReference>
<proteinExistence type="predicted"/>
<feature type="compositionally biased region" description="Acidic residues" evidence="2">
    <location>
        <begin position="685"/>
        <end position="703"/>
    </location>
</feature>
<keyword evidence="1" id="KW-0175">Coiled coil</keyword>
<protein>
    <submittedName>
        <fullName evidence="5">Telomerase-binding protein est1a</fullName>
    </submittedName>
</protein>